<organism evidence="1 2">
    <name type="scientific">Kouleothrix aurantiaca</name>
    <dbReference type="NCBI Taxonomy" id="186479"/>
    <lineage>
        <taxon>Bacteria</taxon>
        <taxon>Bacillati</taxon>
        <taxon>Chloroflexota</taxon>
        <taxon>Chloroflexia</taxon>
        <taxon>Chloroflexales</taxon>
        <taxon>Roseiflexineae</taxon>
        <taxon>Roseiflexaceae</taxon>
        <taxon>Kouleothrix</taxon>
    </lineage>
</organism>
<gene>
    <name evidence="1" type="ORF">SE17_42240</name>
</gene>
<reference evidence="1 2" key="1">
    <citation type="submission" date="2015-09" db="EMBL/GenBank/DDBJ databases">
        <title>Draft genome sequence of Kouleothrix aurantiaca JCM 19913.</title>
        <authorList>
            <person name="Hemp J."/>
        </authorList>
    </citation>
    <scope>NUCLEOTIDE SEQUENCE [LARGE SCALE GENOMIC DNA]</scope>
    <source>
        <strain evidence="1 2">COM-B</strain>
    </source>
</reference>
<proteinExistence type="predicted"/>
<evidence type="ECO:0000313" key="1">
    <source>
        <dbReference type="EMBL" id="KPV47585.1"/>
    </source>
</evidence>
<name>A0A0P9D4D5_9CHLR</name>
<dbReference type="EMBL" id="LJCR01003359">
    <property type="protein sequence ID" value="KPV47585.1"/>
    <property type="molecule type" value="Genomic_DNA"/>
</dbReference>
<comment type="caution">
    <text evidence="1">The sequence shown here is derived from an EMBL/GenBank/DDBJ whole genome shotgun (WGS) entry which is preliminary data.</text>
</comment>
<dbReference type="Proteomes" id="UP000050509">
    <property type="component" value="Unassembled WGS sequence"/>
</dbReference>
<protein>
    <submittedName>
        <fullName evidence="1">Uncharacterized protein</fullName>
    </submittedName>
</protein>
<dbReference type="PATRIC" id="fig|186479.3.peg.7003"/>
<accession>A0A0P9D4D5</accession>
<evidence type="ECO:0000313" key="2">
    <source>
        <dbReference type="Proteomes" id="UP000050509"/>
    </source>
</evidence>
<keyword evidence="2" id="KW-1185">Reference proteome</keyword>
<dbReference type="AlphaFoldDB" id="A0A0P9D4D5"/>
<sequence>MSTTITAQFVLSQLVVEAVTRVSAELVASIGGDAPDPGPRLVPRDLRLWLARLRLLEGVPFGYLVADSALLPPESIR</sequence>
<feature type="non-terminal residue" evidence="1">
    <location>
        <position position="77"/>
    </location>
</feature>